<protein>
    <submittedName>
        <fullName evidence="3">Secreted protein</fullName>
    </submittedName>
</protein>
<dbReference type="AlphaFoldDB" id="A0A183CYW4"/>
<gene>
    <name evidence="1" type="ORF">GPUH_LOCUS1655</name>
</gene>
<sequence length="128" mass="14016">MTPFVASRLAYALAMSTVRSFYPVLISFNSYGGWVADTTQQPLRYRAACSAGSSRRSRAVNTCNRLVTADVDFICGHCPSLSERHDVTCCVDGVILCLVAVSRKALFIVIYNLDSGTFCSEKFEVGLK</sequence>
<proteinExistence type="predicted"/>
<keyword evidence="2" id="KW-1185">Reference proteome</keyword>
<reference evidence="1 2" key="2">
    <citation type="submission" date="2018-11" db="EMBL/GenBank/DDBJ databases">
        <authorList>
            <consortium name="Pathogen Informatics"/>
        </authorList>
    </citation>
    <scope>NUCLEOTIDE SEQUENCE [LARGE SCALE GENOMIC DNA]</scope>
</reference>
<name>A0A183CYW4_9BILA</name>
<evidence type="ECO:0000313" key="3">
    <source>
        <dbReference type="WBParaSite" id="GPUH_0000165901-mRNA-1"/>
    </source>
</evidence>
<dbReference type="WBParaSite" id="GPUH_0000165901-mRNA-1">
    <property type="protein sequence ID" value="GPUH_0000165901-mRNA-1"/>
    <property type="gene ID" value="GPUH_0000165901"/>
</dbReference>
<dbReference type="Proteomes" id="UP000271098">
    <property type="component" value="Unassembled WGS sequence"/>
</dbReference>
<evidence type="ECO:0000313" key="1">
    <source>
        <dbReference type="EMBL" id="VDK30632.1"/>
    </source>
</evidence>
<organism evidence="3">
    <name type="scientific">Gongylonema pulchrum</name>
    <dbReference type="NCBI Taxonomy" id="637853"/>
    <lineage>
        <taxon>Eukaryota</taxon>
        <taxon>Metazoa</taxon>
        <taxon>Ecdysozoa</taxon>
        <taxon>Nematoda</taxon>
        <taxon>Chromadorea</taxon>
        <taxon>Rhabditida</taxon>
        <taxon>Spirurina</taxon>
        <taxon>Spiruromorpha</taxon>
        <taxon>Spiruroidea</taxon>
        <taxon>Gongylonematidae</taxon>
        <taxon>Gongylonema</taxon>
    </lineage>
</organism>
<accession>A0A183CYW4</accession>
<dbReference type="EMBL" id="UYRT01002116">
    <property type="protein sequence ID" value="VDK30632.1"/>
    <property type="molecule type" value="Genomic_DNA"/>
</dbReference>
<evidence type="ECO:0000313" key="2">
    <source>
        <dbReference type="Proteomes" id="UP000271098"/>
    </source>
</evidence>
<reference evidence="3" key="1">
    <citation type="submission" date="2016-06" db="UniProtKB">
        <authorList>
            <consortium name="WormBaseParasite"/>
        </authorList>
    </citation>
    <scope>IDENTIFICATION</scope>
</reference>